<feature type="compositionally biased region" description="Low complexity" evidence="7">
    <location>
        <begin position="742"/>
        <end position="752"/>
    </location>
</feature>
<feature type="compositionally biased region" description="Polar residues" evidence="7">
    <location>
        <begin position="873"/>
        <end position="886"/>
    </location>
</feature>
<feature type="compositionally biased region" description="Polar residues" evidence="7">
    <location>
        <begin position="808"/>
        <end position="820"/>
    </location>
</feature>
<evidence type="ECO:0000256" key="6">
    <source>
        <dbReference type="PROSITE-ProRule" id="PRU00201"/>
    </source>
</evidence>
<feature type="region of interest" description="Disordered" evidence="7">
    <location>
        <begin position="548"/>
        <end position="568"/>
    </location>
</feature>
<comment type="caution">
    <text evidence="6">Lacks conserved residue(s) required for the propagation of feature annotation.</text>
</comment>
<feature type="compositionally biased region" description="Polar residues" evidence="7">
    <location>
        <begin position="303"/>
        <end position="325"/>
    </location>
</feature>
<dbReference type="GO" id="GO:0045893">
    <property type="term" value="P:positive regulation of DNA-templated transcription"/>
    <property type="evidence" value="ECO:0007669"/>
    <property type="project" value="InterPro"/>
</dbReference>
<comment type="subcellular location">
    <subcellularLocation>
        <location evidence="1 6">Nucleus</location>
    </subcellularLocation>
</comment>
<dbReference type="GO" id="GO:0005634">
    <property type="term" value="C:nucleus"/>
    <property type="evidence" value="ECO:0007669"/>
    <property type="project" value="UniProtKB-SubCell"/>
</dbReference>
<feature type="region of interest" description="Disordered" evidence="7">
    <location>
        <begin position="257"/>
        <end position="356"/>
    </location>
</feature>
<dbReference type="GO" id="GO:0000978">
    <property type="term" value="F:RNA polymerase II cis-regulatory region sequence-specific DNA binding"/>
    <property type="evidence" value="ECO:0007669"/>
    <property type="project" value="InterPro"/>
</dbReference>
<feature type="compositionally biased region" description="Polar residues" evidence="7">
    <location>
        <begin position="551"/>
        <end position="562"/>
    </location>
</feature>
<dbReference type="SUPFAM" id="SSF49417">
    <property type="entry name" value="p53-like transcription factors"/>
    <property type="match status" value="1"/>
</dbReference>
<evidence type="ECO:0000256" key="7">
    <source>
        <dbReference type="SAM" id="MobiDB-lite"/>
    </source>
</evidence>
<dbReference type="Pfam" id="PF00907">
    <property type="entry name" value="T-box"/>
    <property type="match status" value="1"/>
</dbReference>
<evidence type="ECO:0000313" key="10">
    <source>
        <dbReference type="Proteomes" id="UP001283361"/>
    </source>
</evidence>
<feature type="region of interest" description="Disordered" evidence="7">
    <location>
        <begin position="873"/>
        <end position="896"/>
    </location>
</feature>
<feature type="compositionally biased region" description="Basic and acidic residues" evidence="7">
    <location>
        <begin position="760"/>
        <end position="772"/>
    </location>
</feature>
<dbReference type="InterPro" id="IPR008967">
    <property type="entry name" value="p53-like_TF_DNA-bd_sf"/>
</dbReference>
<evidence type="ECO:0000256" key="2">
    <source>
        <dbReference type="ARBA" id="ARBA00023015"/>
    </source>
</evidence>
<feature type="region of interest" description="Disordered" evidence="7">
    <location>
        <begin position="608"/>
        <end position="627"/>
    </location>
</feature>
<dbReference type="GO" id="GO:0001708">
    <property type="term" value="P:cell fate specification"/>
    <property type="evidence" value="ECO:0007669"/>
    <property type="project" value="TreeGrafter"/>
</dbReference>
<dbReference type="GO" id="GO:0000981">
    <property type="term" value="F:DNA-binding transcription factor activity, RNA polymerase II-specific"/>
    <property type="evidence" value="ECO:0007669"/>
    <property type="project" value="TreeGrafter"/>
</dbReference>
<evidence type="ECO:0000313" key="9">
    <source>
        <dbReference type="EMBL" id="KAK3799952.1"/>
    </source>
</evidence>
<feature type="compositionally biased region" description="Low complexity" evidence="7">
    <location>
        <begin position="821"/>
        <end position="842"/>
    </location>
</feature>
<sequence>MASIQNIIRRMFPVLHFMMNGLDPNKLYHVYVDMVVADNSHWKFQGGNWISCGTAEVLPEKGRKYIHPDSPNTGAHWMKQDVNFGKLKLTNNKTSKQKQVILNSMHRYQPQIHIAEDQDGREGECILSHAFVDTQFIAVTAYQNTDITQLKIDNNPFAKGFRENFDSRIAVANSMDSDSDLSLTTSGYAQTMHPLSLTPQSQMPALTRPQEPASSGDYGFSPQQIYSGRHGMMGSARTAHSGHQSMSVRAGFMGVPHAQSPALSQPVRGGAAAMLQGNGSSTFSRIDPHQQQQHHSHYMHNFLEQSPPLSFNDSSESHNSACAQNHHQQQQQQQQHPPQYIPTSFGSNSPSVGTYERSHGHSYFHFPQQQPGQYECNNAYQGFSRTNSRANTPVTQPSSCNFGQSINLMEQQGRFQDMNYSSCSLEQLPHCADPSRFSGVSSSNYESCIRGYGAMPEASSSTPTTSESFSCASSSAALTQYSSSRTLNSEGPAVLSSSEDMFYGPNQEKYCPDTGSKLQSYDAERMAAVDQSSGEISPGSRTVRSDLADVKTSQHPPSEQVHNGNGNITENIGGQNVCSSDLSSQSFGCQVTLMGAVEKCSFLEPEDQPKKSDCRFANSSHQPAQVNSTINEESIANPSMHISPSIAAKTVKNAITSEPQQQLENSALQHFSNLVHRNSDRDITNPNVFSRADHSLDLLPKDPTHANSHQFSNNDLDGSSNTGDKKLSPALNSSGTLDIYPSSSFQQSQKSQTELWATKKSTEKNSLSDEHASNSQQQRGRAGSKRKLSVAKGQGTKATLVTKKKASPTVSRQDICSGSISTAAATSDTSPQQQFRQQQQPQSQFQQLQNQTTSTVQSSPTFTACNDLSIWSSGRRPSTLMRSSSDGCRHGPAEERLSSFRSTSDIISTVLNNSQHAPVPRFSLNTTSGNSGNCKYDDSHYHHAQSSTTHAQNNHFVDFRSGPVTRIVNPFDV</sequence>
<dbReference type="GO" id="GO:0000785">
    <property type="term" value="C:chromatin"/>
    <property type="evidence" value="ECO:0007669"/>
    <property type="project" value="TreeGrafter"/>
</dbReference>
<dbReference type="Proteomes" id="UP001283361">
    <property type="component" value="Unassembled WGS sequence"/>
</dbReference>
<reference evidence="9" key="1">
    <citation type="journal article" date="2023" name="G3 (Bethesda)">
        <title>A reference genome for the long-term kleptoplast-retaining sea slug Elysia crispata morphotype clarki.</title>
        <authorList>
            <person name="Eastman K.E."/>
            <person name="Pendleton A.L."/>
            <person name="Shaikh M.A."/>
            <person name="Suttiyut T."/>
            <person name="Ogas R."/>
            <person name="Tomko P."/>
            <person name="Gavelis G."/>
            <person name="Widhalm J.R."/>
            <person name="Wisecaver J.H."/>
        </authorList>
    </citation>
    <scope>NUCLEOTIDE SEQUENCE</scope>
    <source>
        <strain evidence="9">ECLA1</strain>
    </source>
</reference>
<dbReference type="PANTHER" id="PTHR11267">
    <property type="entry name" value="T-BOX PROTEIN-RELATED"/>
    <property type="match status" value="1"/>
</dbReference>
<dbReference type="EMBL" id="JAWDGP010000507">
    <property type="protein sequence ID" value="KAK3799952.1"/>
    <property type="molecule type" value="Genomic_DNA"/>
</dbReference>
<feature type="compositionally biased region" description="Basic and acidic residues" evidence="7">
    <location>
        <begin position="887"/>
        <end position="896"/>
    </location>
</feature>
<evidence type="ECO:0000259" key="8">
    <source>
        <dbReference type="PROSITE" id="PS50252"/>
    </source>
</evidence>
<keyword evidence="2" id="KW-0805">Transcription regulation</keyword>
<accession>A0AAE1EAJ4</accession>
<dbReference type="PROSITE" id="PS50252">
    <property type="entry name" value="TBOX_3"/>
    <property type="match status" value="1"/>
</dbReference>
<feature type="compositionally biased region" description="Low complexity" evidence="7">
    <location>
        <begin position="326"/>
        <end position="338"/>
    </location>
</feature>
<evidence type="ECO:0000256" key="5">
    <source>
        <dbReference type="ARBA" id="ARBA00023242"/>
    </source>
</evidence>
<feature type="compositionally biased region" description="Polar residues" evidence="7">
    <location>
        <begin position="341"/>
        <end position="352"/>
    </location>
</feature>
<dbReference type="AlphaFoldDB" id="A0AAE1EAJ4"/>
<evidence type="ECO:0000256" key="4">
    <source>
        <dbReference type="ARBA" id="ARBA00023163"/>
    </source>
</evidence>
<keyword evidence="3 6" id="KW-0238">DNA-binding</keyword>
<feature type="region of interest" description="Disordered" evidence="7">
    <location>
        <begin position="199"/>
        <end position="241"/>
    </location>
</feature>
<keyword evidence="5 6" id="KW-0539">Nucleus</keyword>
<dbReference type="InterPro" id="IPR036960">
    <property type="entry name" value="T-box_sf"/>
</dbReference>
<name>A0AAE1EAJ4_9GAST</name>
<dbReference type="PANTHER" id="PTHR11267:SF201">
    <property type="entry name" value="T-BOX DOMAIN-CONTAINING PROTEIN"/>
    <property type="match status" value="1"/>
</dbReference>
<dbReference type="InterPro" id="IPR046360">
    <property type="entry name" value="T-box_DNA-bd"/>
</dbReference>
<proteinExistence type="predicted"/>
<feature type="compositionally biased region" description="Polar residues" evidence="7">
    <location>
        <begin position="705"/>
        <end position="722"/>
    </location>
</feature>
<dbReference type="Gene3D" id="2.60.40.820">
    <property type="entry name" value="Transcription factor, T-box"/>
    <property type="match status" value="1"/>
</dbReference>
<dbReference type="SMART" id="SM00425">
    <property type="entry name" value="TBOX"/>
    <property type="match status" value="1"/>
</dbReference>
<dbReference type="InterPro" id="IPR018186">
    <property type="entry name" value="TF_T-box_CS"/>
</dbReference>
<comment type="caution">
    <text evidence="9">The sequence shown here is derived from an EMBL/GenBank/DDBJ whole genome shotgun (WGS) entry which is preliminary data.</text>
</comment>
<dbReference type="PRINTS" id="PR00937">
    <property type="entry name" value="TBOX"/>
</dbReference>
<feature type="domain" description="T-box" evidence="8">
    <location>
        <begin position="9"/>
        <end position="163"/>
    </location>
</feature>
<keyword evidence="10" id="KW-1185">Reference proteome</keyword>
<evidence type="ECO:0000256" key="1">
    <source>
        <dbReference type="ARBA" id="ARBA00004123"/>
    </source>
</evidence>
<dbReference type="PROSITE" id="PS01264">
    <property type="entry name" value="TBOX_2"/>
    <property type="match status" value="1"/>
</dbReference>
<keyword evidence="4" id="KW-0804">Transcription</keyword>
<evidence type="ECO:0000256" key="3">
    <source>
        <dbReference type="ARBA" id="ARBA00023125"/>
    </source>
</evidence>
<feature type="compositionally biased region" description="Polar residues" evidence="7">
    <location>
        <begin position="617"/>
        <end position="627"/>
    </location>
</feature>
<dbReference type="InterPro" id="IPR001699">
    <property type="entry name" value="TF_T-box"/>
</dbReference>
<organism evidence="9 10">
    <name type="scientific">Elysia crispata</name>
    <name type="common">lettuce slug</name>
    <dbReference type="NCBI Taxonomy" id="231223"/>
    <lineage>
        <taxon>Eukaryota</taxon>
        <taxon>Metazoa</taxon>
        <taxon>Spiralia</taxon>
        <taxon>Lophotrochozoa</taxon>
        <taxon>Mollusca</taxon>
        <taxon>Gastropoda</taxon>
        <taxon>Heterobranchia</taxon>
        <taxon>Euthyneura</taxon>
        <taxon>Panpulmonata</taxon>
        <taxon>Sacoglossa</taxon>
        <taxon>Placobranchoidea</taxon>
        <taxon>Plakobranchidae</taxon>
        <taxon>Elysia</taxon>
    </lineage>
</organism>
<protein>
    <recommendedName>
        <fullName evidence="8">T-box domain-containing protein</fullName>
    </recommendedName>
</protein>
<gene>
    <name evidence="9" type="ORF">RRG08_002368</name>
</gene>
<feature type="region of interest" description="Disordered" evidence="7">
    <location>
        <begin position="699"/>
        <end position="842"/>
    </location>
</feature>